<name>A0A2T4ZAS3_9BACL</name>
<gene>
    <name evidence="2" type="ORF">C8J48_1587</name>
</gene>
<dbReference type="SUPFAM" id="SSF49503">
    <property type="entry name" value="Cupredoxins"/>
    <property type="match status" value="1"/>
</dbReference>
<evidence type="ECO:0000259" key="1">
    <source>
        <dbReference type="Pfam" id="PF13473"/>
    </source>
</evidence>
<reference evidence="2 3" key="1">
    <citation type="submission" date="2018-04" db="EMBL/GenBank/DDBJ databases">
        <title>Genomic Encyclopedia of Archaeal and Bacterial Type Strains, Phase II (KMG-II): from individual species to whole genera.</title>
        <authorList>
            <person name="Goeker M."/>
        </authorList>
    </citation>
    <scope>NUCLEOTIDE SEQUENCE [LARGE SCALE GENOMIC DNA]</scope>
    <source>
        <strain evidence="2 3">DSM 45169</strain>
    </source>
</reference>
<dbReference type="Gene3D" id="2.60.40.420">
    <property type="entry name" value="Cupredoxins - blue copper proteins"/>
    <property type="match status" value="1"/>
</dbReference>
<keyword evidence="3" id="KW-1185">Reference proteome</keyword>
<protein>
    <submittedName>
        <fullName evidence="2">Cupredoxin-like domain-containing protein</fullName>
    </submittedName>
</protein>
<dbReference type="RefSeq" id="WP_107725726.1">
    <property type="nucleotide sequence ID" value="NZ_PZZP01000001.1"/>
</dbReference>
<dbReference type="InterPro" id="IPR008972">
    <property type="entry name" value="Cupredoxin"/>
</dbReference>
<feature type="domain" description="EfeO-type cupredoxin-like" evidence="1">
    <location>
        <begin position="73"/>
        <end position="146"/>
    </location>
</feature>
<proteinExistence type="predicted"/>
<dbReference type="Proteomes" id="UP000241639">
    <property type="component" value="Unassembled WGS sequence"/>
</dbReference>
<dbReference type="Pfam" id="PF13473">
    <property type="entry name" value="Cupredoxin_1"/>
    <property type="match status" value="1"/>
</dbReference>
<accession>A0A2T4ZAS3</accession>
<evidence type="ECO:0000313" key="3">
    <source>
        <dbReference type="Proteomes" id="UP000241639"/>
    </source>
</evidence>
<dbReference type="EMBL" id="PZZP01000001">
    <property type="protein sequence ID" value="PTM58988.1"/>
    <property type="molecule type" value="Genomic_DNA"/>
</dbReference>
<organism evidence="2 3">
    <name type="scientific">Desmospora activa DSM 45169</name>
    <dbReference type="NCBI Taxonomy" id="1121389"/>
    <lineage>
        <taxon>Bacteria</taxon>
        <taxon>Bacillati</taxon>
        <taxon>Bacillota</taxon>
        <taxon>Bacilli</taxon>
        <taxon>Bacillales</taxon>
        <taxon>Thermoactinomycetaceae</taxon>
        <taxon>Desmospora</taxon>
    </lineage>
</organism>
<dbReference type="AlphaFoldDB" id="A0A2T4ZAS3"/>
<evidence type="ECO:0000313" key="2">
    <source>
        <dbReference type="EMBL" id="PTM58988.1"/>
    </source>
</evidence>
<dbReference type="OrthoDB" id="9773354at2"/>
<dbReference type="InterPro" id="IPR028096">
    <property type="entry name" value="EfeO_Cupredoxin"/>
</dbReference>
<comment type="caution">
    <text evidence="2">The sequence shown here is derived from an EMBL/GenBank/DDBJ whole genome shotgun (WGS) entry which is preliminary data.</text>
</comment>
<sequence>MITSRQWLQLSLAFVFVLIGTTALRPIPWTNGNTMMEEVEEVATPPHEEQTYHLVTTEFETRIGGKVIEVYRWDPGVIVVHKGDRVRLVLHGIHGKEHHFTLEGYNQSGTVKKGQSTTVRFEADRAGTFRLICHNHQQKENKGPMIAYITVLDQESSS</sequence>